<reference evidence="15" key="1">
    <citation type="submission" date="2020-06" db="EMBL/GenBank/DDBJ databases">
        <title>Draft genome of Bugula neritina, a colonial animal packing powerful symbionts and potential medicines.</title>
        <authorList>
            <person name="Rayko M."/>
        </authorList>
    </citation>
    <scope>NUCLEOTIDE SEQUENCE [LARGE SCALE GENOMIC DNA]</scope>
    <source>
        <strain evidence="15">Kwan_BN1</strain>
    </source>
</reference>
<comment type="similarity">
    <text evidence="2 11">Belongs to the TPP enzyme family.</text>
</comment>
<evidence type="ECO:0000259" key="13">
    <source>
        <dbReference type="Pfam" id="PF02775"/>
    </source>
</evidence>
<evidence type="ECO:0000256" key="3">
    <source>
        <dbReference type="ARBA" id="ARBA00022723"/>
    </source>
</evidence>
<comment type="catalytic activity">
    <reaction evidence="8">
        <text>an (R)-2-hydroxy-long-chain-fatty acyl-CoA = a long-chain fatty aldehyde + formyl-CoA</text>
        <dbReference type="Rhea" id="RHEA:67444"/>
        <dbReference type="ChEBI" id="CHEBI:17176"/>
        <dbReference type="ChEBI" id="CHEBI:57376"/>
        <dbReference type="ChEBI" id="CHEBI:170012"/>
        <dbReference type="EC" id="4.1.2.63"/>
    </reaction>
    <physiologicalReaction direction="left-to-right" evidence="8">
        <dbReference type="Rhea" id="RHEA:67445"/>
    </physiologicalReaction>
</comment>
<dbReference type="InterPro" id="IPR012000">
    <property type="entry name" value="Thiamin_PyroP_enz_cen_dom"/>
</dbReference>
<evidence type="ECO:0000256" key="5">
    <source>
        <dbReference type="ARBA" id="ARBA00023052"/>
    </source>
</evidence>
<keyword evidence="3" id="KW-0479">Metal-binding</keyword>
<name>A0A7J7KSK5_BUGNE</name>
<dbReference type="InterPro" id="IPR011766">
    <property type="entry name" value="TPP_enzyme_TPP-bd"/>
</dbReference>
<dbReference type="GO" id="GO:0000287">
    <property type="term" value="F:magnesium ion binding"/>
    <property type="evidence" value="ECO:0007669"/>
    <property type="project" value="InterPro"/>
</dbReference>
<evidence type="ECO:0000256" key="1">
    <source>
        <dbReference type="ARBA" id="ARBA00001964"/>
    </source>
</evidence>
<evidence type="ECO:0000256" key="7">
    <source>
        <dbReference type="ARBA" id="ARBA00044451"/>
    </source>
</evidence>
<dbReference type="GO" id="GO:0030976">
    <property type="term" value="F:thiamine pyrophosphate binding"/>
    <property type="evidence" value="ECO:0007669"/>
    <property type="project" value="InterPro"/>
</dbReference>
<feature type="domain" description="Thiamine pyrophosphate enzyme central" evidence="12">
    <location>
        <begin position="200"/>
        <end position="328"/>
    </location>
</feature>
<dbReference type="Pfam" id="PF02776">
    <property type="entry name" value="TPP_enzyme_N"/>
    <property type="match status" value="1"/>
</dbReference>
<dbReference type="FunFam" id="3.40.50.1220:FF:000006">
    <property type="entry name" value="2-hydroxyacyl-CoA lyase 1"/>
    <property type="match status" value="1"/>
</dbReference>
<dbReference type="SUPFAM" id="SSF52518">
    <property type="entry name" value="Thiamin diphosphate-binding fold (THDP-binding)"/>
    <property type="match status" value="2"/>
</dbReference>
<dbReference type="Gene3D" id="3.40.50.970">
    <property type="match status" value="2"/>
</dbReference>
<dbReference type="FunFam" id="3.40.50.970:FF:000038">
    <property type="entry name" value="2-hydroxyacyl-CoA lyase 1 isoform X1"/>
    <property type="match status" value="1"/>
</dbReference>
<keyword evidence="6" id="KW-0456">Lyase</keyword>
<dbReference type="EC" id="4.1.2.63" evidence="9"/>
<dbReference type="EMBL" id="VXIV02000070">
    <property type="protein sequence ID" value="KAF6041152.1"/>
    <property type="molecule type" value="Genomic_DNA"/>
</dbReference>
<gene>
    <name evidence="15" type="ORF">EB796_000539</name>
</gene>
<evidence type="ECO:0000256" key="6">
    <source>
        <dbReference type="ARBA" id="ARBA00023239"/>
    </source>
</evidence>
<accession>A0A7J7KSK5</accession>
<evidence type="ECO:0000259" key="12">
    <source>
        <dbReference type="Pfam" id="PF00205"/>
    </source>
</evidence>
<evidence type="ECO:0000256" key="9">
    <source>
        <dbReference type="ARBA" id="ARBA00044518"/>
    </source>
</evidence>
<dbReference type="PANTHER" id="PTHR43710:SF2">
    <property type="entry name" value="2-HYDROXYACYL-COA LYASE 1"/>
    <property type="match status" value="1"/>
</dbReference>
<dbReference type="CDD" id="cd07035">
    <property type="entry name" value="TPP_PYR_POX_like"/>
    <property type="match status" value="1"/>
</dbReference>
<dbReference type="SUPFAM" id="SSF52467">
    <property type="entry name" value="DHS-like NAD/FAD-binding domain"/>
    <property type="match status" value="1"/>
</dbReference>
<dbReference type="InterPro" id="IPR045025">
    <property type="entry name" value="HACL1-like"/>
</dbReference>
<protein>
    <recommendedName>
        <fullName evidence="9">2-hydroxyacyl-CoA lyase</fullName>
        <ecNumber evidence="9">4.1.2.63</ecNumber>
    </recommendedName>
</protein>
<sequence>MAESSSSKTLHDGGRVLALALKRQGVDYAFGIVGFPVIELGSTLQDVGIKFIGMRNEQAASYAASAIGYLTGRPAVCLTVSGPGLINALSGMANAKENSWPLIIIAGASDTDQDGMNAFQEWPQVESCRLYAKFTARPDSVERIPFFVEKAVRTSICGRPGPVYLDMPGSLLNTQVDASTVWPTSVCSDPQRPLADPVNVEQACELLVKAERPLVIIGKGAAYSRAETEILQFVEQLGLPYLPSPMGKGVIPDNHPQCVIAARSKALQNADVVVLLGARLNWILHFGLPPRYSGDVKVIQVDICAEELHNNSKCCVGLHGDIKAVVKQMNLAPELQHYKFPATSLWWKTLKEKINLNMQVVAQSVNNESIPMNFYCAFNVVQKLLPKDCIIVSEGASTMDIGRSMLPNYLPRHRLDAGSFGTMGVGPGFAIAAALHCRDTEPNKRVVCVEGDSAIGFSIMELETAARYKLPIVFIVMNNNGIGFGADSELFDALTADSDATIRLFSNPPFCPLSADMIKIIQALNCPGYLAKTPTDLDSALRLCLQTTDRPSLVNVLIDPMAMRKQQEFEWLTRSNL</sequence>
<comment type="catalytic activity">
    <reaction evidence="10">
        <text>2-hydroxyoctadecanoyl-CoA = heptadecanal + formyl-CoA</text>
        <dbReference type="Rhea" id="RHEA:55196"/>
        <dbReference type="ChEBI" id="CHEBI:57376"/>
        <dbReference type="ChEBI" id="CHEBI:74116"/>
        <dbReference type="ChEBI" id="CHEBI:138631"/>
    </reaction>
    <physiologicalReaction direction="left-to-right" evidence="10">
        <dbReference type="Rhea" id="RHEA:55197"/>
    </physiologicalReaction>
</comment>
<proteinExistence type="inferred from homology"/>
<dbReference type="InterPro" id="IPR012001">
    <property type="entry name" value="Thiamin_PyroP_enz_TPP-bd_dom"/>
</dbReference>
<dbReference type="GO" id="GO:0001561">
    <property type="term" value="P:fatty acid alpha-oxidation"/>
    <property type="evidence" value="ECO:0007669"/>
    <property type="project" value="TreeGrafter"/>
</dbReference>
<feature type="domain" description="Thiamine pyrophosphate enzyme N-terminal TPP-binding" evidence="14">
    <location>
        <begin position="12"/>
        <end position="125"/>
    </location>
</feature>
<keyword evidence="5 11" id="KW-0786">Thiamine pyrophosphate</keyword>
<evidence type="ECO:0000256" key="8">
    <source>
        <dbReference type="ARBA" id="ARBA00044454"/>
    </source>
</evidence>
<evidence type="ECO:0000259" key="14">
    <source>
        <dbReference type="Pfam" id="PF02776"/>
    </source>
</evidence>
<dbReference type="AlphaFoldDB" id="A0A7J7KSK5"/>
<dbReference type="PANTHER" id="PTHR43710">
    <property type="entry name" value="2-HYDROXYACYL-COA LYASE"/>
    <property type="match status" value="1"/>
</dbReference>
<evidence type="ECO:0000256" key="4">
    <source>
        <dbReference type="ARBA" id="ARBA00022842"/>
    </source>
</evidence>
<comment type="caution">
    <text evidence="15">The sequence shown here is derived from an EMBL/GenBank/DDBJ whole genome shotgun (WGS) entry which is preliminary data.</text>
</comment>
<dbReference type="GO" id="GO:0005777">
    <property type="term" value="C:peroxisome"/>
    <property type="evidence" value="ECO:0007669"/>
    <property type="project" value="TreeGrafter"/>
</dbReference>
<dbReference type="Proteomes" id="UP000593567">
    <property type="component" value="Unassembled WGS sequence"/>
</dbReference>
<dbReference type="Pfam" id="PF02775">
    <property type="entry name" value="TPP_enzyme_C"/>
    <property type="match status" value="1"/>
</dbReference>
<dbReference type="Gene3D" id="3.40.50.1220">
    <property type="entry name" value="TPP-binding domain"/>
    <property type="match status" value="1"/>
</dbReference>
<evidence type="ECO:0000256" key="10">
    <source>
        <dbReference type="ARBA" id="ARBA00048738"/>
    </source>
</evidence>
<dbReference type="GO" id="GO:0106359">
    <property type="term" value="F:2-hydroxyacyl-CoA lyase activity"/>
    <property type="evidence" value="ECO:0007669"/>
    <property type="project" value="UniProtKB-EC"/>
</dbReference>
<dbReference type="InterPro" id="IPR029035">
    <property type="entry name" value="DHS-like_NAD/FAD-binding_dom"/>
</dbReference>
<dbReference type="CDD" id="cd02004">
    <property type="entry name" value="TPP_BZL_OCoD_HPCL"/>
    <property type="match status" value="1"/>
</dbReference>
<keyword evidence="16" id="KW-1185">Reference proteome</keyword>
<evidence type="ECO:0000256" key="2">
    <source>
        <dbReference type="ARBA" id="ARBA00007812"/>
    </source>
</evidence>
<evidence type="ECO:0000313" key="15">
    <source>
        <dbReference type="EMBL" id="KAF6041152.1"/>
    </source>
</evidence>
<dbReference type="Pfam" id="PF00205">
    <property type="entry name" value="TPP_enzyme_M"/>
    <property type="match status" value="1"/>
</dbReference>
<dbReference type="InterPro" id="IPR029061">
    <property type="entry name" value="THDP-binding"/>
</dbReference>
<comment type="catalytic activity">
    <reaction evidence="7">
        <text>a 2-hydroxy-3-methyl fatty acyl-CoA = a 2-methyl-branched fatty aldehyde + formyl-CoA</text>
        <dbReference type="Rhea" id="RHEA:25375"/>
        <dbReference type="ChEBI" id="CHEBI:49188"/>
        <dbReference type="ChEBI" id="CHEBI:57376"/>
        <dbReference type="ChEBI" id="CHEBI:58783"/>
        <dbReference type="EC" id="4.1.2.63"/>
    </reaction>
    <physiologicalReaction direction="left-to-right" evidence="7">
        <dbReference type="Rhea" id="RHEA:25376"/>
    </physiologicalReaction>
</comment>
<feature type="domain" description="Thiamine pyrophosphate enzyme TPP-binding" evidence="13">
    <location>
        <begin position="397"/>
        <end position="556"/>
    </location>
</feature>
<comment type="cofactor">
    <cofactor evidence="1">
        <name>thiamine diphosphate</name>
        <dbReference type="ChEBI" id="CHEBI:58937"/>
    </cofactor>
</comment>
<evidence type="ECO:0000313" key="16">
    <source>
        <dbReference type="Proteomes" id="UP000593567"/>
    </source>
</evidence>
<dbReference type="OrthoDB" id="10006023at2759"/>
<keyword evidence="4" id="KW-0460">Magnesium</keyword>
<evidence type="ECO:0000256" key="11">
    <source>
        <dbReference type="RuleBase" id="RU362132"/>
    </source>
</evidence>
<organism evidence="15 16">
    <name type="scientific">Bugula neritina</name>
    <name type="common">Brown bryozoan</name>
    <name type="synonym">Sertularia neritina</name>
    <dbReference type="NCBI Taxonomy" id="10212"/>
    <lineage>
        <taxon>Eukaryota</taxon>
        <taxon>Metazoa</taxon>
        <taxon>Spiralia</taxon>
        <taxon>Lophotrochozoa</taxon>
        <taxon>Bryozoa</taxon>
        <taxon>Gymnolaemata</taxon>
        <taxon>Cheilostomatida</taxon>
        <taxon>Flustrina</taxon>
        <taxon>Buguloidea</taxon>
        <taxon>Bugulidae</taxon>
        <taxon>Bugula</taxon>
    </lineage>
</organism>